<accession>A0A9D5HV68</accession>
<dbReference type="EMBL" id="JAPCXC010000042">
    <property type="protein sequence ID" value="KAJ1608607.1"/>
    <property type="molecule type" value="Genomic_DNA"/>
</dbReference>
<name>A0A9D5HV68_9CRYT</name>
<evidence type="ECO:0000256" key="1">
    <source>
        <dbReference type="SAM" id="MobiDB-lite"/>
    </source>
</evidence>
<evidence type="ECO:0000313" key="2">
    <source>
        <dbReference type="EMBL" id="KAJ1608607.1"/>
    </source>
</evidence>
<proteinExistence type="predicted"/>
<gene>
    <name evidence="2" type="ORF">OJ253_1842</name>
</gene>
<protein>
    <submittedName>
        <fullName evidence="2">Uncharacterized protein</fullName>
    </submittedName>
</protein>
<reference evidence="2" key="1">
    <citation type="submission" date="2022-10" db="EMBL/GenBank/DDBJ databases">
        <title>Adaptive evolution leads to modifications in subtelomeric GC content in a zoonotic Cryptosporidium species.</title>
        <authorList>
            <person name="Li J."/>
            <person name="Feng Y."/>
            <person name="Xiao L."/>
        </authorList>
    </citation>
    <scope>NUCLEOTIDE SEQUENCE</scope>
    <source>
        <strain evidence="2">33844</strain>
    </source>
</reference>
<dbReference type="Proteomes" id="UP001067231">
    <property type="component" value="Unassembled WGS sequence"/>
</dbReference>
<organism evidence="2">
    <name type="scientific">Cryptosporidium canis</name>
    <dbReference type="NCBI Taxonomy" id="195482"/>
    <lineage>
        <taxon>Eukaryota</taxon>
        <taxon>Sar</taxon>
        <taxon>Alveolata</taxon>
        <taxon>Apicomplexa</taxon>
        <taxon>Conoidasida</taxon>
        <taxon>Coccidia</taxon>
        <taxon>Eucoccidiorida</taxon>
        <taxon>Eimeriorina</taxon>
        <taxon>Cryptosporidiidae</taxon>
        <taxon>Cryptosporidium</taxon>
    </lineage>
</organism>
<feature type="region of interest" description="Disordered" evidence="1">
    <location>
        <begin position="81"/>
        <end position="100"/>
    </location>
</feature>
<feature type="region of interest" description="Disordered" evidence="1">
    <location>
        <begin position="139"/>
        <end position="168"/>
    </location>
</feature>
<dbReference type="AlphaFoldDB" id="A0A9D5HV68"/>
<feature type="compositionally biased region" description="Low complexity" evidence="1">
    <location>
        <begin position="148"/>
        <end position="160"/>
    </location>
</feature>
<sequence>MFLKRFISIAVFVAVLLFTQSLLFRDDSSGLIGEHSFLQIPRRSSASENNEPDGCCSRLGKRFRRVFTSLFRRCRCCAPSDEEQTEPEVPEEPINSGISIPHDMTRKARKVVDEVETKEEIERYGRRNHDDPILRFRWAPQQPDGEVPSTSGTSSAAGPSHSVDAGPNLSSSVRLGKINREALELRLSNFYVETLIKAAELTQQGKIPIELGLTKNETKSSGKFSRGCSQSFIRVFEGVLELFGEFLRRYLLDLIIVELGIGLFSAINLNYSSVWIERRGTRDNMKFLSVLVNHWGDKDTPPNGEIKRMML</sequence>
<feature type="compositionally biased region" description="Acidic residues" evidence="1">
    <location>
        <begin position="81"/>
        <end position="91"/>
    </location>
</feature>
<comment type="caution">
    <text evidence="2">The sequence shown here is derived from an EMBL/GenBank/DDBJ whole genome shotgun (WGS) entry which is preliminary data.</text>
</comment>